<name>A0ABZ1YWR8_9NOCA</name>
<sequence>MRYRLAVIAPDIADVVRYSGGWLFDRAMAGWEVTVCVGDVADIRPLRILGATVLDLETSMASLSDAGVWPNGIAVAAKVFETDPRVHQGVLKNIEDRSLEVTVWGAACPSELDCRTEGVQHRLSVAAQAFKARALAALAQPVDVLEDVEMFRCSETREHLAADLLPVG</sequence>
<dbReference type="EMBL" id="CP109441">
    <property type="protein sequence ID" value="WUV47648.1"/>
    <property type="molecule type" value="Genomic_DNA"/>
</dbReference>
<dbReference type="RefSeq" id="WP_329411754.1">
    <property type="nucleotide sequence ID" value="NZ_CP109441.1"/>
</dbReference>
<gene>
    <name evidence="1" type="ORF">OG563_05270</name>
</gene>
<protein>
    <submittedName>
        <fullName evidence="1">Uncharacterized protein</fullName>
    </submittedName>
</protein>
<evidence type="ECO:0000313" key="1">
    <source>
        <dbReference type="EMBL" id="WUV47648.1"/>
    </source>
</evidence>
<organism evidence="1 2">
    <name type="scientific">Nocardia vinacea</name>
    <dbReference type="NCBI Taxonomy" id="96468"/>
    <lineage>
        <taxon>Bacteria</taxon>
        <taxon>Bacillati</taxon>
        <taxon>Actinomycetota</taxon>
        <taxon>Actinomycetes</taxon>
        <taxon>Mycobacteriales</taxon>
        <taxon>Nocardiaceae</taxon>
        <taxon>Nocardia</taxon>
    </lineage>
</organism>
<keyword evidence="2" id="KW-1185">Reference proteome</keyword>
<evidence type="ECO:0000313" key="2">
    <source>
        <dbReference type="Proteomes" id="UP001432062"/>
    </source>
</evidence>
<proteinExistence type="predicted"/>
<reference evidence="1" key="1">
    <citation type="submission" date="2022-10" db="EMBL/GenBank/DDBJ databases">
        <title>The complete genomes of actinobacterial strains from the NBC collection.</title>
        <authorList>
            <person name="Joergensen T.S."/>
            <person name="Alvarez Arevalo M."/>
            <person name="Sterndorff E.B."/>
            <person name="Faurdal D."/>
            <person name="Vuksanovic O."/>
            <person name="Mourched A.-S."/>
            <person name="Charusanti P."/>
            <person name="Shaw S."/>
            <person name="Blin K."/>
            <person name="Weber T."/>
        </authorList>
    </citation>
    <scope>NUCLEOTIDE SEQUENCE</scope>
    <source>
        <strain evidence="1">NBC_01482</strain>
    </source>
</reference>
<accession>A0ABZ1YWR8</accession>
<dbReference type="Proteomes" id="UP001432062">
    <property type="component" value="Chromosome"/>
</dbReference>